<accession>A0A9N7YJ23</accession>
<gene>
    <name evidence="2" type="ORF">PLEPLA_LOCUS16661</name>
</gene>
<dbReference type="Proteomes" id="UP001153269">
    <property type="component" value="Unassembled WGS sequence"/>
</dbReference>
<sequence length="110" mass="11028">MPVEHLSIKISLQNIENMRIMKEARAAAGGAVAPSPSSPRAEAQWAAPGGPNPVAPNGVTGGGAFFLLDGPLEGTAVGGGDSGHVSGPSRGSPQLRRPPGEPSGWRLAAD</sequence>
<feature type="region of interest" description="Disordered" evidence="1">
    <location>
        <begin position="28"/>
        <end position="57"/>
    </location>
</feature>
<protein>
    <submittedName>
        <fullName evidence="2">Uncharacterized protein</fullName>
    </submittedName>
</protein>
<organism evidence="2 3">
    <name type="scientific">Pleuronectes platessa</name>
    <name type="common">European plaice</name>
    <dbReference type="NCBI Taxonomy" id="8262"/>
    <lineage>
        <taxon>Eukaryota</taxon>
        <taxon>Metazoa</taxon>
        <taxon>Chordata</taxon>
        <taxon>Craniata</taxon>
        <taxon>Vertebrata</taxon>
        <taxon>Euteleostomi</taxon>
        <taxon>Actinopterygii</taxon>
        <taxon>Neopterygii</taxon>
        <taxon>Teleostei</taxon>
        <taxon>Neoteleostei</taxon>
        <taxon>Acanthomorphata</taxon>
        <taxon>Carangaria</taxon>
        <taxon>Pleuronectiformes</taxon>
        <taxon>Pleuronectoidei</taxon>
        <taxon>Pleuronectidae</taxon>
        <taxon>Pleuronectes</taxon>
    </lineage>
</organism>
<evidence type="ECO:0000256" key="1">
    <source>
        <dbReference type="SAM" id="MobiDB-lite"/>
    </source>
</evidence>
<comment type="caution">
    <text evidence="2">The sequence shown here is derived from an EMBL/GenBank/DDBJ whole genome shotgun (WGS) entry which is preliminary data.</text>
</comment>
<dbReference type="AlphaFoldDB" id="A0A9N7YJ23"/>
<name>A0A9N7YJ23_PLEPL</name>
<keyword evidence="3" id="KW-1185">Reference proteome</keyword>
<dbReference type="EMBL" id="CADEAL010001079">
    <property type="protein sequence ID" value="CAB1428687.1"/>
    <property type="molecule type" value="Genomic_DNA"/>
</dbReference>
<feature type="region of interest" description="Disordered" evidence="1">
    <location>
        <begin position="71"/>
        <end position="110"/>
    </location>
</feature>
<evidence type="ECO:0000313" key="2">
    <source>
        <dbReference type="EMBL" id="CAB1428687.1"/>
    </source>
</evidence>
<feature type="compositionally biased region" description="Low complexity" evidence="1">
    <location>
        <begin position="28"/>
        <end position="49"/>
    </location>
</feature>
<evidence type="ECO:0000313" key="3">
    <source>
        <dbReference type="Proteomes" id="UP001153269"/>
    </source>
</evidence>
<reference evidence="2" key="1">
    <citation type="submission" date="2020-03" db="EMBL/GenBank/DDBJ databases">
        <authorList>
            <person name="Weist P."/>
        </authorList>
    </citation>
    <scope>NUCLEOTIDE SEQUENCE</scope>
</reference>
<proteinExistence type="predicted"/>